<evidence type="ECO:0000313" key="1">
    <source>
        <dbReference type="EMBL" id="MEQ2313621.1"/>
    </source>
</evidence>
<organism evidence="1 2">
    <name type="scientific">Ameca splendens</name>
    <dbReference type="NCBI Taxonomy" id="208324"/>
    <lineage>
        <taxon>Eukaryota</taxon>
        <taxon>Metazoa</taxon>
        <taxon>Chordata</taxon>
        <taxon>Craniata</taxon>
        <taxon>Vertebrata</taxon>
        <taxon>Euteleostomi</taxon>
        <taxon>Actinopterygii</taxon>
        <taxon>Neopterygii</taxon>
        <taxon>Teleostei</taxon>
        <taxon>Neoteleostei</taxon>
        <taxon>Acanthomorphata</taxon>
        <taxon>Ovalentaria</taxon>
        <taxon>Atherinomorphae</taxon>
        <taxon>Cyprinodontiformes</taxon>
        <taxon>Goodeidae</taxon>
        <taxon>Ameca</taxon>
    </lineage>
</organism>
<protein>
    <submittedName>
        <fullName evidence="1">Uncharacterized protein</fullName>
    </submittedName>
</protein>
<gene>
    <name evidence="1" type="ORF">AMECASPLE_003931</name>
</gene>
<accession>A0ABV1A7K1</accession>
<name>A0ABV1A7K1_9TELE</name>
<sequence>MDLASKRTGQGTSPTCYHKVGSMKLSPHHNPFPSNFTFDTMLAGKCDSPGNCLTQIHLSDCQTESHGARSPMHPTLCIALGDARLGSSSLVTETHYMKLSTDSSSADQKKS</sequence>
<keyword evidence="2" id="KW-1185">Reference proteome</keyword>
<evidence type="ECO:0000313" key="2">
    <source>
        <dbReference type="Proteomes" id="UP001469553"/>
    </source>
</evidence>
<dbReference type="Proteomes" id="UP001469553">
    <property type="component" value="Unassembled WGS sequence"/>
</dbReference>
<proteinExistence type="predicted"/>
<reference evidence="1 2" key="1">
    <citation type="submission" date="2021-06" db="EMBL/GenBank/DDBJ databases">
        <authorList>
            <person name="Palmer J.M."/>
        </authorList>
    </citation>
    <scope>NUCLEOTIDE SEQUENCE [LARGE SCALE GENOMIC DNA]</scope>
    <source>
        <strain evidence="1 2">AS_MEX2019</strain>
        <tissue evidence="1">Muscle</tissue>
    </source>
</reference>
<dbReference type="EMBL" id="JAHRIP010084802">
    <property type="protein sequence ID" value="MEQ2313621.1"/>
    <property type="molecule type" value="Genomic_DNA"/>
</dbReference>
<comment type="caution">
    <text evidence="1">The sequence shown here is derived from an EMBL/GenBank/DDBJ whole genome shotgun (WGS) entry which is preliminary data.</text>
</comment>